<dbReference type="GO" id="GO:0005777">
    <property type="term" value="C:peroxisome"/>
    <property type="evidence" value="ECO:0007669"/>
    <property type="project" value="InterPro"/>
</dbReference>
<dbReference type="STRING" id="88036.D8RJ36"/>
<evidence type="ECO:0000256" key="1">
    <source>
        <dbReference type="SAM" id="MobiDB-lite"/>
    </source>
</evidence>
<feature type="domain" description="HTH OST-type" evidence="2">
    <location>
        <begin position="288"/>
        <end position="361"/>
    </location>
</feature>
<dbReference type="GO" id="GO:0004540">
    <property type="term" value="F:RNA nuclease activity"/>
    <property type="evidence" value="ECO:0007669"/>
    <property type="project" value="InterPro"/>
</dbReference>
<feature type="domain" description="HTH OST-type" evidence="2">
    <location>
        <begin position="470"/>
        <end position="544"/>
    </location>
</feature>
<dbReference type="Gene3D" id="3.40.50.1010">
    <property type="entry name" value="5'-nuclease"/>
    <property type="match status" value="1"/>
</dbReference>
<dbReference type="FunCoup" id="D8RJ36">
    <property type="interactions" value="1999"/>
</dbReference>
<feature type="compositionally biased region" description="Polar residues" evidence="1">
    <location>
        <begin position="245"/>
        <end position="270"/>
    </location>
</feature>
<feature type="region of interest" description="Disordered" evidence="1">
    <location>
        <begin position="195"/>
        <end position="281"/>
    </location>
</feature>
<dbReference type="InParanoid" id="D8RJ36"/>
<dbReference type="InterPro" id="IPR025605">
    <property type="entry name" value="OST-HTH/LOTUS_dom"/>
</dbReference>
<dbReference type="OMA" id="AECEVDD"/>
<keyword evidence="4" id="KW-1185">Reference proteome</keyword>
<accession>D8RJ36</accession>
<dbReference type="Gramene" id="EFJ27640">
    <property type="protein sequence ID" value="EFJ27640"/>
    <property type="gene ID" value="SELMODRAFT_270892"/>
</dbReference>
<dbReference type="CDD" id="cd08824">
    <property type="entry name" value="LOTUS"/>
    <property type="match status" value="2"/>
</dbReference>
<dbReference type="InterPro" id="IPR041966">
    <property type="entry name" value="LOTUS-like"/>
</dbReference>
<evidence type="ECO:0000313" key="3">
    <source>
        <dbReference type="EMBL" id="EFJ27640.1"/>
    </source>
</evidence>
<dbReference type="Proteomes" id="UP000001514">
    <property type="component" value="Unassembled WGS sequence"/>
</dbReference>
<dbReference type="AlphaFoldDB" id="D8RJ36"/>
<feature type="compositionally biased region" description="Basic and acidic residues" evidence="1">
    <location>
        <begin position="435"/>
        <end position="447"/>
    </location>
</feature>
<feature type="region of interest" description="Disordered" evidence="1">
    <location>
        <begin position="376"/>
        <end position="413"/>
    </location>
</feature>
<dbReference type="eggNOG" id="ENOG502QUA6">
    <property type="taxonomic scope" value="Eukaryota"/>
</dbReference>
<dbReference type="PROSITE" id="PS51644">
    <property type="entry name" value="HTH_OST"/>
    <property type="match status" value="2"/>
</dbReference>
<organism evidence="4">
    <name type="scientific">Selaginella moellendorffii</name>
    <name type="common">Spikemoss</name>
    <dbReference type="NCBI Taxonomy" id="88036"/>
    <lineage>
        <taxon>Eukaryota</taxon>
        <taxon>Viridiplantae</taxon>
        <taxon>Streptophyta</taxon>
        <taxon>Embryophyta</taxon>
        <taxon>Tracheophyta</taxon>
        <taxon>Lycopodiopsida</taxon>
        <taxon>Selaginellales</taxon>
        <taxon>Selaginellaceae</taxon>
        <taxon>Selaginella</taxon>
    </lineage>
</organism>
<feature type="region of interest" description="Disordered" evidence="1">
    <location>
        <begin position="425"/>
        <end position="448"/>
    </location>
</feature>
<dbReference type="Pfam" id="PF01936">
    <property type="entry name" value="NYN"/>
    <property type="match status" value="1"/>
</dbReference>
<evidence type="ECO:0000313" key="4">
    <source>
        <dbReference type="Proteomes" id="UP000001514"/>
    </source>
</evidence>
<name>D8RJ36_SELML</name>
<dbReference type="CDD" id="cd10910">
    <property type="entry name" value="PIN_limkain_b1_N_like"/>
    <property type="match status" value="1"/>
</dbReference>
<evidence type="ECO:0000259" key="2">
    <source>
        <dbReference type="PROSITE" id="PS51644"/>
    </source>
</evidence>
<dbReference type="InterPro" id="IPR021139">
    <property type="entry name" value="NYN"/>
</dbReference>
<dbReference type="EMBL" id="GL377581">
    <property type="protein sequence ID" value="EFJ27640.1"/>
    <property type="molecule type" value="Genomic_DNA"/>
</dbReference>
<proteinExistence type="predicted"/>
<feature type="compositionally biased region" description="Basic and acidic residues" evidence="1">
    <location>
        <begin position="404"/>
        <end position="413"/>
    </location>
</feature>
<dbReference type="Gene3D" id="3.30.420.610">
    <property type="entry name" value="LOTUS domain-like"/>
    <property type="match status" value="2"/>
</dbReference>
<dbReference type="GO" id="GO:0010468">
    <property type="term" value="P:regulation of gene expression"/>
    <property type="evidence" value="ECO:0007669"/>
    <property type="project" value="InterPro"/>
</dbReference>
<gene>
    <name evidence="3" type="ORF">SELMODRAFT_270892</name>
</gene>
<dbReference type="OrthoDB" id="549353at2759"/>
<dbReference type="PANTHER" id="PTHR14379">
    <property type="entry name" value="LIMKAIN B LKAP"/>
    <property type="match status" value="1"/>
</dbReference>
<sequence>MRIQQQQEQQQQQQHQKIPSAPVAILWDIENCTVPGEVNPEEVAGNVRMALRMHSSTRGAVKMFSAYGDFNHFPRKVREGCQRTGVNLIDVPNGRKNASDKAILVDMFLFALDNRPPCTILLITGDVDFAPALHKLGQRDYTVVLAIPSGYVSGSLCSAGKYVWDWTSVARGHGLVPARPFQPRESVDRRFPVMFSDESGDETGRGAAGLSPPIPVPQPRGYVRREGSGEWGLMQQQQQQERHSPQQMSPSPQWTQINVRTTSQPSTSSALPVEPEDPGSPSFVQPGDISGLKRQLVKLLSLHGGKMLMLKIPSKYIKLYQKPLYMADYGSRRLVHLIERMQDTVCIKGKGSQRKVHLTAMGKRMAARYKEVWGSACEGKNDEDDDEEDDDDERENEVEEQEIEAPKEESKSMVDEEVVVYVSKLDVSQDSSDSPDERGSEQHREVEEVIEIQEVVESSSGSGGGGSELAREAFKRELQELLVSFQYHILVSDLLRIYRQRYSKDPDYAAFGVQDLEGLLDKVKDVAVLKGRTRDKMVLVANVGFVETED</sequence>
<feature type="compositionally biased region" description="Acidic residues" evidence="1">
    <location>
        <begin position="381"/>
        <end position="403"/>
    </location>
</feature>
<protein>
    <recommendedName>
        <fullName evidence="2">HTH OST-type domain-containing protein</fullName>
    </recommendedName>
</protein>
<dbReference type="PANTHER" id="PTHR14379:SF82">
    <property type="entry name" value="OS08G0230500 PROTEIN"/>
    <property type="match status" value="1"/>
</dbReference>
<dbReference type="KEGG" id="smo:SELMODRAFT_270892"/>
<dbReference type="HOGENOM" id="CLU_022581_0_0_1"/>
<dbReference type="InterPro" id="IPR024768">
    <property type="entry name" value="Marf1"/>
</dbReference>
<reference evidence="3 4" key="1">
    <citation type="journal article" date="2011" name="Science">
        <title>The Selaginella genome identifies genetic changes associated with the evolution of vascular plants.</title>
        <authorList>
            <person name="Banks J.A."/>
            <person name="Nishiyama T."/>
            <person name="Hasebe M."/>
            <person name="Bowman J.L."/>
            <person name="Gribskov M."/>
            <person name="dePamphilis C."/>
            <person name="Albert V.A."/>
            <person name="Aono N."/>
            <person name="Aoyama T."/>
            <person name="Ambrose B.A."/>
            <person name="Ashton N.W."/>
            <person name="Axtell M.J."/>
            <person name="Barker E."/>
            <person name="Barker M.S."/>
            <person name="Bennetzen J.L."/>
            <person name="Bonawitz N.D."/>
            <person name="Chapple C."/>
            <person name="Cheng C."/>
            <person name="Correa L.G."/>
            <person name="Dacre M."/>
            <person name="DeBarry J."/>
            <person name="Dreyer I."/>
            <person name="Elias M."/>
            <person name="Engstrom E.M."/>
            <person name="Estelle M."/>
            <person name="Feng L."/>
            <person name="Finet C."/>
            <person name="Floyd S.K."/>
            <person name="Frommer W.B."/>
            <person name="Fujita T."/>
            <person name="Gramzow L."/>
            <person name="Gutensohn M."/>
            <person name="Harholt J."/>
            <person name="Hattori M."/>
            <person name="Heyl A."/>
            <person name="Hirai T."/>
            <person name="Hiwatashi Y."/>
            <person name="Ishikawa M."/>
            <person name="Iwata M."/>
            <person name="Karol K.G."/>
            <person name="Koehler B."/>
            <person name="Kolukisaoglu U."/>
            <person name="Kubo M."/>
            <person name="Kurata T."/>
            <person name="Lalonde S."/>
            <person name="Li K."/>
            <person name="Li Y."/>
            <person name="Litt A."/>
            <person name="Lyons E."/>
            <person name="Manning G."/>
            <person name="Maruyama T."/>
            <person name="Michael T.P."/>
            <person name="Mikami K."/>
            <person name="Miyazaki S."/>
            <person name="Morinaga S."/>
            <person name="Murata T."/>
            <person name="Mueller-Roeber B."/>
            <person name="Nelson D.R."/>
            <person name="Obara M."/>
            <person name="Oguri Y."/>
            <person name="Olmstead R.G."/>
            <person name="Onodera N."/>
            <person name="Petersen B.L."/>
            <person name="Pils B."/>
            <person name="Prigge M."/>
            <person name="Rensing S.A."/>
            <person name="Riano-Pachon D.M."/>
            <person name="Roberts A.W."/>
            <person name="Sato Y."/>
            <person name="Scheller H.V."/>
            <person name="Schulz B."/>
            <person name="Schulz C."/>
            <person name="Shakirov E.V."/>
            <person name="Shibagaki N."/>
            <person name="Shinohara N."/>
            <person name="Shippen D.E."/>
            <person name="Soerensen I."/>
            <person name="Sotooka R."/>
            <person name="Sugimoto N."/>
            <person name="Sugita M."/>
            <person name="Sumikawa N."/>
            <person name="Tanurdzic M."/>
            <person name="Theissen G."/>
            <person name="Ulvskov P."/>
            <person name="Wakazuki S."/>
            <person name="Weng J.K."/>
            <person name="Willats W.W."/>
            <person name="Wipf D."/>
            <person name="Wolf P.G."/>
            <person name="Yang L."/>
            <person name="Zimmer A.D."/>
            <person name="Zhu Q."/>
            <person name="Mitros T."/>
            <person name="Hellsten U."/>
            <person name="Loque D."/>
            <person name="Otillar R."/>
            <person name="Salamov A."/>
            <person name="Schmutz J."/>
            <person name="Shapiro H."/>
            <person name="Lindquist E."/>
            <person name="Lucas S."/>
            <person name="Rokhsar D."/>
            <person name="Grigoriev I.V."/>
        </authorList>
    </citation>
    <scope>NUCLEOTIDE SEQUENCE [LARGE SCALE GENOMIC DNA]</scope>
</reference>
<dbReference type="Pfam" id="PF12872">
    <property type="entry name" value="OST-HTH"/>
    <property type="match status" value="2"/>
</dbReference>